<keyword evidence="1 4" id="KW-0489">Methyltransferase</keyword>
<dbReference type="RefSeq" id="WP_394849599.1">
    <property type="nucleotide sequence ID" value="NZ_CP089982.1"/>
</dbReference>
<dbReference type="SUPFAM" id="SSF53335">
    <property type="entry name" value="S-adenosyl-L-methionine-dependent methyltransferases"/>
    <property type="match status" value="1"/>
</dbReference>
<keyword evidence="2 4" id="KW-0808">Transferase</keyword>
<dbReference type="EC" id="2.1.1.-" evidence="4"/>
<evidence type="ECO:0000313" key="5">
    <source>
        <dbReference type="Proteomes" id="UP001379533"/>
    </source>
</evidence>
<sequence length="244" mass="27127">MNLTNPNLPRPIAVNSLDQGPVADTLRRLFQEAAAADGEFQKDLSRRDYVLEDYVQELVESEKKDLRGTYRAFADNFLNVSAEFGRMLYLCARAGNAQHIVEFGTSMGISAIYLAAALKDAGRAGRLIGTELEPSKVRRARANLEAAGLEKHVEIREGDARDTLAQLPGEIDMLHLDGAFTLYMPILKLIEPHLRTGAIILAENAFEQSGEYLAYVRDPANGYGSLPLPFEHWRGNEFTVYLGR</sequence>
<reference evidence="4 5" key="1">
    <citation type="submission" date="2021-12" db="EMBL/GenBank/DDBJ databases">
        <title>Discovery of the Pendulisporaceae a myxobacterial family with distinct sporulation behavior and unique specialized metabolism.</title>
        <authorList>
            <person name="Garcia R."/>
            <person name="Popoff A."/>
            <person name="Bader C.D."/>
            <person name="Loehr J."/>
            <person name="Walesch S."/>
            <person name="Walt C."/>
            <person name="Boldt J."/>
            <person name="Bunk B."/>
            <person name="Haeckl F.J.F.P.J."/>
            <person name="Gunesch A.P."/>
            <person name="Birkelbach J."/>
            <person name="Nuebel U."/>
            <person name="Pietschmann T."/>
            <person name="Bach T."/>
            <person name="Mueller R."/>
        </authorList>
    </citation>
    <scope>NUCLEOTIDE SEQUENCE [LARGE SCALE GENOMIC DNA]</scope>
    <source>
        <strain evidence="4 5">MSr12523</strain>
    </source>
</reference>
<proteinExistence type="predicted"/>
<gene>
    <name evidence="4" type="ORF">LZC95_19380</name>
</gene>
<accession>A0ABZ2KK96</accession>
<dbReference type="GO" id="GO:0032259">
    <property type="term" value="P:methylation"/>
    <property type="evidence" value="ECO:0007669"/>
    <property type="project" value="UniProtKB-KW"/>
</dbReference>
<evidence type="ECO:0000313" key="4">
    <source>
        <dbReference type="EMBL" id="WXA98969.1"/>
    </source>
</evidence>
<dbReference type="EMBL" id="CP089982">
    <property type="protein sequence ID" value="WXA98969.1"/>
    <property type="molecule type" value="Genomic_DNA"/>
</dbReference>
<keyword evidence="5" id="KW-1185">Reference proteome</keyword>
<name>A0ABZ2KK96_9BACT</name>
<dbReference type="GO" id="GO:0008168">
    <property type="term" value="F:methyltransferase activity"/>
    <property type="evidence" value="ECO:0007669"/>
    <property type="project" value="UniProtKB-KW"/>
</dbReference>
<evidence type="ECO:0000256" key="2">
    <source>
        <dbReference type="ARBA" id="ARBA00022679"/>
    </source>
</evidence>
<dbReference type="Pfam" id="PF13578">
    <property type="entry name" value="Methyltransf_24"/>
    <property type="match status" value="1"/>
</dbReference>
<organism evidence="4 5">
    <name type="scientific">Pendulispora brunnea</name>
    <dbReference type="NCBI Taxonomy" id="2905690"/>
    <lineage>
        <taxon>Bacteria</taxon>
        <taxon>Pseudomonadati</taxon>
        <taxon>Myxococcota</taxon>
        <taxon>Myxococcia</taxon>
        <taxon>Myxococcales</taxon>
        <taxon>Sorangiineae</taxon>
        <taxon>Pendulisporaceae</taxon>
        <taxon>Pendulispora</taxon>
    </lineage>
</organism>
<dbReference type="PROSITE" id="PS51682">
    <property type="entry name" value="SAM_OMT_I"/>
    <property type="match status" value="1"/>
</dbReference>
<dbReference type="PANTHER" id="PTHR43167:SF1">
    <property type="entry name" value="PUTATIVE (AFU_ORTHOLOGUE AFUA_6G01830)-RELATED"/>
    <property type="match status" value="1"/>
</dbReference>
<evidence type="ECO:0000256" key="3">
    <source>
        <dbReference type="ARBA" id="ARBA00022691"/>
    </source>
</evidence>
<dbReference type="Gene3D" id="3.40.50.150">
    <property type="entry name" value="Vaccinia Virus protein VP39"/>
    <property type="match status" value="1"/>
</dbReference>
<dbReference type="InterPro" id="IPR002935">
    <property type="entry name" value="SAM_O-MeTrfase"/>
</dbReference>
<evidence type="ECO:0000256" key="1">
    <source>
        <dbReference type="ARBA" id="ARBA00022603"/>
    </source>
</evidence>
<dbReference type="InterPro" id="IPR029063">
    <property type="entry name" value="SAM-dependent_MTases_sf"/>
</dbReference>
<dbReference type="Proteomes" id="UP001379533">
    <property type="component" value="Chromosome"/>
</dbReference>
<protein>
    <submittedName>
        <fullName evidence="4">Class I SAM-dependent methyltransferase</fullName>
        <ecNumber evidence="4">2.1.1.-</ecNumber>
    </submittedName>
</protein>
<dbReference type="PANTHER" id="PTHR43167">
    <property type="entry name" value="PUTATIVE (AFU_ORTHOLOGUE AFUA_6G01830)-RELATED"/>
    <property type="match status" value="1"/>
</dbReference>
<keyword evidence="3" id="KW-0949">S-adenosyl-L-methionine</keyword>